<dbReference type="Pfam" id="PF17820">
    <property type="entry name" value="PDZ_6"/>
    <property type="match status" value="1"/>
</dbReference>
<dbReference type="PROSITE" id="PS50106">
    <property type="entry name" value="PDZ"/>
    <property type="match status" value="1"/>
</dbReference>
<evidence type="ECO:0000313" key="8">
    <source>
        <dbReference type="Proteomes" id="UP000187735"/>
    </source>
</evidence>
<evidence type="ECO:0000256" key="5">
    <source>
        <dbReference type="SAM" id="SignalP"/>
    </source>
</evidence>
<dbReference type="SUPFAM" id="SSF50156">
    <property type="entry name" value="PDZ domain-like"/>
    <property type="match status" value="2"/>
</dbReference>
<dbReference type="Gene3D" id="2.30.42.10">
    <property type="match status" value="2"/>
</dbReference>
<keyword evidence="8" id="KW-1185">Reference proteome</keyword>
<comment type="similarity">
    <text evidence="1">Belongs to the peptidase S1C family.</text>
</comment>
<dbReference type="OrthoDB" id="268129at2"/>
<dbReference type="InterPro" id="IPR036034">
    <property type="entry name" value="PDZ_sf"/>
</dbReference>
<dbReference type="InterPro" id="IPR041489">
    <property type="entry name" value="PDZ_6"/>
</dbReference>
<keyword evidence="2 7" id="KW-0645">Protease</keyword>
<evidence type="ECO:0000256" key="2">
    <source>
        <dbReference type="ARBA" id="ARBA00022670"/>
    </source>
</evidence>
<dbReference type="RefSeq" id="WP_145943881.1">
    <property type="nucleotide sequence ID" value="NZ_CP017641.1"/>
</dbReference>
<name>A0A1P8W9B9_9PLAN</name>
<dbReference type="InterPro" id="IPR001478">
    <property type="entry name" value="PDZ"/>
</dbReference>
<dbReference type="SUPFAM" id="SSF50494">
    <property type="entry name" value="Trypsin-like serine proteases"/>
    <property type="match status" value="2"/>
</dbReference>
<accession>A0A1P8W9B9</accession>
<evidence type="ECO:0000256" key="3">
    <source>
        <dbReference type="ARBA" id="ARBA00022801"/>
    </source>
</evidence>
<dbReference type="Pfam" id="PF13180">
    <property type="entry name" value="PDZ_2"/>
    <property type="match status" value="1"/>
</dbReference>
<feature type="chain" id="PRO_5012049270" evidence="5">
    <location>
        <begin position="22"/>
        <end position="682"/>
    </location>
</feature>
<dbReference type="Proteomes" id="UP000187735">
    <property type="component" value="Chromosome"/>
</dbReference>
<dbReference type="PANTHER" id="PTHR22939">
    <property type="entry name" value="SERINE PROTEASE FAMILY S1C HTRA-RELATED"/>
    <property type="match status" value="1"/>
</dbReference>
<evidence type="ECO:0000256" key="1">
    <source>
        <dbReference type="ARBA" id="ARBA00010541"/>
    </source>
</evidence>
<organism evidence="7 8">
    <name type="scientific">Fuerstiella marisgermanici</name>
    <dbReference type="NCBI Taxonomy" id="1891926"/>
    <lineage>
        <taxon>Bacteria</taxon>
        <taxon>Pseudomonadati</taxon>
        <taxon>Planctomycetota</taxon>
        <taxon>Planctomycetia</taxon>
        <taxon>Planctomycetales</taxon>
        <taxon>Planctomycetaceae</taxon>
        <taxon>Fuerstiella</taxon>
    </lineage>
</organism>
<dbReference type="GO" id="GO:0004252">
    <property type="term" value="F:serine-type endopeptidase activity"/>
    <property type="evidence" value="ECO:0007669"/>
    <property type="project" value="InterPro"/>
</dbReference>
<proteinExistence type="inferred from homology"/>
<dbReference type="AlphaFoldDB" id="A0A1P8W9B9"/>
<keyword evidence="3 7" id="KW-0378">Hydrolase</keyword>
<evidence type="ECO:0000259" key="6">
    <source>
        <dbReference type="PROSITE" id="PS50106"/>
    </source>
</evidence>
<dbReference type="InterPro" id="IPR009003">
    <property type="entry name" value="Peptidase_S1_PA"/>
</dbReference>
<protein>
    <submittedName>
        <fullName evidence="7">Putative periplasmic serine endoprotease DegP-like</fullName>
        <ecNumber evidence="7">3.4.21.107</ecNumber>
    </submittedName>
</protein>
<dbReference type="InterPro" id="IPR001940">
    <property type="entry name" value="Peptidase_S1C"/>
</dbReference>
<dbReference type="PRINTS" id="PR00834">
    <property type="entry name" value="PROTEASES2C"/>
</dbReference>
<dbReference type="EMBL" id="CP017641">
    <property type="protein sequence ID" value="APZ90631.1"/>
    <property type="molecule type" value="Genomic_DNA"/>
</dbReference>
<evidence type="ECO:0000256" key="4">
    <source>
        <dbReference type="SAM" id="MobiDB-lite"/>
    </source>
</evidence>
<feature type="region of interest" description="Disordered" evidence="4">
    <location>
        <begin position="310"/>
        <end position="341"/>
    </location>
</feature>
<gene>
    <name evidence="7" type="primary">mucD_1</name>
    <name evidence="7" type="ORF">Fuma_00212</name>
</gene>
<evidence type="ECO:0000313" key="7">
    <source>
        <dbReference type="EMBL" id="APZ90631.1"/>
    </source>
</evidence>
<dbReference type="GO" id="GO:0006508">
    <property type="term" value="P:proteolysis"/>
    <property type="evidence" value="ECO:0007669"/>
    <property type="project" value="UniProtKB-KW"/>
</dbReference>
<feature type="signal peptide" evidence="5">
    <location>
        <begin position="1"/>
        <end position="21"/>
    </location>
</feature>
<reference evidence="7 8" key="1">
    <citation type="journal article" date="2016" name="Front. Microbiol.">
        <title>Fuerstia marisgermanicae gen. nov., sp. nov., an Unusual Member of the Phylum Planctomycetes from the German Wadden Sea.</title>
        <authorList>
            <person name="Kohn T."/>
            <person name="Heuer A."/>
            <person name="Jogler M."/>
            <person name="Vollmers J."/>
            <person name="Boedeker C."/>
            <person name="Bunk B."/>
            <person name="Rast P."/>
            <person name="Borchert D."/>
            <person name="Glockner I."/>
            <person name="Freese H.M."/>
            <person name="Klenk H.P."/>
            <person name="Overmann J."/>
            <person name="Kaster A.K."/>
            <person name="Rohde M."/>
            <person name="Wiegand S."/>
            <person name="Jogler C."/>
        </authorList>
    </citation>
    <scope>NUCLEOTIDE SEQUENCE [LARGE SCALE GENOMIC DNA]</scope>
    <source>
        <strain evidence="7 8">NH11</strain>
    </source>
</reference>
<dbReference type="SMART" id="SM00228">
    <property type="entry name" value="PDZ"/>
    <property type="match status" value="2"/>
</dbReference>
<dbReference type="KEGG" id="fmr:Fuma_00212"/>
<dbReference type="Gene3D" id="2.40.10.120">
    <property type="match status" value="2"/>
</dbReference>
<dbReference type="EC" id="3.4.21.107" evidence="7"/>
<dbReference type="Gene3D" id="2.40.10.10">
    <property type="entry name" value="Trypsin-like serine proteases"/>
    <property type="match status" value="1"/>
</dbReference>
<feature type="compositionally biased region" description="Basic and acidic residues" evidence="4">
    <location>
        <begin position="323"/>
        <end position="341"/>
    </location>
</feature>
<keyword evidence="5" id="KW-0732">Signal</keyword>
<dbReference type="InterPro" id="IPR043504">
    <property type="entry name" value="Peptidase_S1_PA_chymotrypsin"/>
</dbReference>
<feature type="domain" description="PDZ" evidence="6">
    <location>
        <begin position="488"/>
        <end position="571"/>
    </location>
</feature>
<sequence precursor="true">MKQTFLTVLCFAGMLTGSASADLASLTARQQKLDAALEKVSPALVSVEDGFGAGSGIVVSGDGIVLTASHVVDTHRRNRPNPRLKVVFPDGSRYQAKLLGMNRSDDAAMLKITESPRNGEEFPFVDLGESDKLSRGDWCFALGHPGGFNLERPAPVRLGRVLSVGHRTVVSDCAIVLGDSGGPLFDMSGKLIGIHSMITEVIVENRHVAIDCFRRDGDRMENGESWGRLVAHDNDLAETDFMGVHLRWRSFTPEVSRVVRNSPADKAGLRSGDILLKVADQQFADPLGLSNLLEHLASHQQTTLLVDRNGRETSLSLTTGAKPDGRDRRRSETREVEVDSDDHERIRELTNQLTSLRTVGPYEKRAPEELARFEPSLRESSQSVVEIRRYGETLTLGTIMSSDGYIMTKASEIENVKRCDCILPDGRSVKFVEVATDFAYDLMLIKVNQRGLTPVSWNLRSEVKPGRIVITTDSRGAPLLPGVISVASRKLPTSTKGFLGVQLKQVWDEYGNKTAVGISNVFAGGAAKRYGVLEGDQVLSIDGVTVRTSEDMMRKVKSMPPYSKITLRIDRNDEIKTLEIVLTPKFIDDRQAMLERYQDPKNYGRFASTHNSGFPEAIQHDTDLYPRQCGGPLFDISGRAVGLNIARAARITSYAIPASAVVRVYEQLRVKGDQPASLKKAG</sequence>
<dbReference type="STRING" id="1891926.Fuma_00212"/>
<dbReference type="Pfam" id="PF13365">
    <property type="entry name" value="Trypsin_2"/>
    <property type="match status" value="1"/>
</dbReference>
<dbReference type="PANTHER" id="PTHR22939:SF129">
    <property type="entry name" value="SERINE PROTEASE HTRA2, MITOCHONDRIAL"/>
    <property type="match status" value="1"/>
</dbReference>